<evidence type="ECO:0000313" key="2">
    <source>
        <dbReference type="EMBL" id="CAI9597908.1"/>
    </source>
</evidence>
<reference evidence="2" key="1">
    <citation type="submission" date="2023-05" db="EMBL/GenBank/DDBJ databases">
        <authorList>
            <person name="Stuckert A."/>
        </authorList>
    </citation>
    <scope>NUCLEOTIDE SEQUENCE</scope>
</reference>
<gene>
    <name evidence="2" type="ORF">SPARVUS_LOCUS12318606</name>
</gene>
<feature type="compositionally biased region" description="Low complexity" evidence="1">
    <location>
        <begin position="11"/>
        <end position="22"/>
    </location>
</feature>
<keyword evidence="3" id="KW-1185">Reference proteome</keyword>
<accession>A0ABN9FMZ4</accession>
<name>A0ABN9FMZ4_9NEOB</name>
<evidence type="ECO:0000256" key="1">
    <source>
        <dbReference type="SAM" id="MobiDB-lite"/>
    </source>
</evidence>
<protein>
    <submittedName>
        <fullName evidence="2">Uncharacterized protein</fullName>
    </submittedName>
</protein>
<sequence>MWAARRSCDPSGSRTAAARTASSTWWTRWTLTGWRKRRPSCTR</sequence>
<organism evidence="2 3">
    <name type="scientific">Staurois parvus</name>
    <dbReference type="NCBI Taxonomy" id="386267"/>
    <lineage>
        <taxon>Eukaryota</taxon>
        <taxon>Metazoa</taxon>
        <taxon>Chordata</taxon>
        <taxon>Craniata</taxon>
        <taxon>Vertebrata</taxon>
        <taxon>Euteleostomi</taxon>
        <taxon>Amphibia</taxon>
        <taxon>Batrachia</taxon>
        <taxon>Anura</taxon>
        <taxon>Neobatrachia</taxon>
        <taxon>Ranoidea</taxon>
        <taxon>Ranidae</taxon>
        <taxon>Staurois</taxon>
    </lineage>
</organism>
<proteinExistence type="predicted"/>
<feature type="region of interest" description="Disordered" evidence="1">
    <location>
        <begin position="1"/>
        <end position="22"/>
    </location>
</feature>
<evidence type="ECO:0000313" key="3">
    <source>
        <dbReference type="Proteomes" id="UP001162483"/>
    </source>
</evidence>
<dbReference type="Proteomes" id="UP001162483">
    <property type="component" value="Unassembled WGS sequence"/>
</dbReference>
<comment type="caution">
    <text evidence="2">The sequence shown here is derived from an EMBL/GenBank/DDBJ whole genome shotgun (WGS) entry which is preliminary data.</text>
</comment>
<dbReference type="EMBL" id="CATNWA010017094">
    <property type="protein sequence ID" value="CAI9597908.1"/>
    <property type="molecule type" value="Genomic_DNA"/>
</dbReference>